<reference evidence="10 11" key="1">
    <citation type="journal article" date="2015" name="Int. J. Syst. Evol. Microbiol.">
        <title>Methanoculleus taiwanensis sp. nov., a methanogen isolated from deep marine sediment at the deformation front area near Taiwan.</title>
        <authorList>
            <person name="Weng C.Y."/>
            <person name="Chen S.C."/>
            <person name="Lai M.C."/>
            <person name="Wu S.Y."/>
            <person name="Lin S."/>
            <person name="Yang T.F."/>
            <person name="Chen P.C."/>
        </authorList>
    </citation>
    <scope>NUCLEOTIDE SEQUENCE [LARGE SCALE GENOMIC DNA]</scope>
    <source>
        <strain evidence="10 11">CYW4</strain>
    </source>
</reference>
<gene>
    <name evidence="10" type="ORF">ABH15_04725</name>
</gene>
<dbReference type="Pfam" id="PF00809">
    <property type="entry name" value="Pterin_bind"/>
    <property type="match status" value="1"/>
</dbReference>
<protein>
    <recommendedName>
        <fullName evidence="4">dihydropteroate synthase</fullName>
        <ecNumber evidence="4">2.5.1.15</ecNumber>
    </recommendedName>
</protein>
<dbReference type="GO" id="GO:0046872">
    <property type="term" value="F:metal ion binding"/>
    <property type="evidence" value="ECO:0007669"/>
    <property type="project" value="UniProtKB-KW"/>
</dbReference>
<dbReference type="OrthoDB" id="371861at2157"/>
<dbReference type="SUPFAM" id="SSF51717">
    <property type="entry name" value="Dihydropteroate synthetase-like"/>
    <property type="match status" value="1"/>
</dbReference>
<evidence type="ECO:0000256" key="7">
    <source>
        <dbReference type="ARBA" id="ARBA00022842"/>
    </source>
</evidence>
<dbReference type="InterPro" id="IPR011005">
    <property type="entry name" value="Dihydropteroate_synth-like_sf"/>
</dbReference>
<evidence type="ECO:0000256" key="8">
    <source>
        <dbReference type="ARBA" id="ARBA00022909"/>
    </source>
</evidence>
<evidence type="ECO:0000256" key="1">
    <source>
        <dbReference type="ARBA" id="ARBA00000012"/>
    </source>
</evidence>
<evidence type="ECO:0000256" key="2">
    <source>
        <dbReference type="ARBA" id="ARBA00001946"/>
    </source>
</evidence>
<dbReference type="EC" id="2.5.1.15" evidence="4"/>
<dbReference type="InterPro" id="IPR006390">
    <property type="entry name" value="DHP_synth_dom"/>
</dbReference>
<dbReference type="GO" id="GO:0004156">
    <property type="term" value="F:dihydropteroate synthase activity"/>
    <property type="evidence" value="ECO:0007669"/>
    <property type="project" value="UniProtKB-EC"/>
</dbReference>
<comment type="pathway">
    <text evidence="3">Cofactor biosynthesis; tetrahydrofolate biosynthesis; 7,8-dihydrofolate from 2-amino-4-hydroxy-6-hydroxymethyl-7,8-dihydropteridine diphosphate and 4-aminobenzoate: step 1/2.</text>
</comment>
<keyword evidence="8" id="KW-0289">Folate biosynthesis</keyword>
<feature type="domain" description="Pterin-binding" evidence="9">
    <location>
        <begin position="17"/>
        <end position="261"/>
    </location>
</feature>
<keyword evidence="5" id="KW-0808">Transferase</keyword>
<dbReference type="EMBL" id="LHQS01000001">
    <property type="protein sequence ID" value="RXE57391.1"/>
    <property type="molecule type" value="Genomic_DNA"/>
</dbReference>
<sequence length="269" mass="28851">MHICSVNQIPIGGSAPVRLMGVINASPESFFSGSYTATPDIRDRAFAMHDRGADFIDIGARSTAPGAPPLTVAGEAERIDSALGELDGSGLTISVDTMHPEVLRVCLKHEIHAINDINGLADREYATIATDSGLPVFAMASVARPGDAVGFDATMQALATVVGRCEEHEIEEFILDPGVGRWIPERGSEEDWELCRNFHAFTAFDRPLLAAVSRKSLLGDLLGKPPEERLAGTLALTMMLVERGAAVVRSHDVAETADLLAVYQKMVEQ</sequence>
<evidence type="ECO:0000256" key="5">
    <source>
        <dbReference type="ARBA" id="ARBA00022679"/>
    </source>
</evidence>
<evidence type="ECO:0000256" key="6">
    <source>
        <dbReference type="ARBA" id="ARBA00022723"/>
    </source>
</evidence>
<dbReference type="Gene3D" id="3.20.20.20">
    <property type="entry name" value="Dihydropteroate synthase-like"/>
    <property type="match status" value="1"/>
</dbReference>
<dbReference type="RefSeq" id="WP_128693190.1">
    <property type="nucleotide sequence ID" value="NZ_LHQS01000001.1"/>
</dbReference>
<keyword evidence="11" id="KW-1185">Reference proteome</keyword>
<comment type="catalytic activity">
    <reaction evidence="1">
        <text>(7,8-dihydropterin-6-yl)methyl diphosphate + 4-aminobenzoate = 7,8-dihydropteroate + diphosphate</text>
        <dbReference type="Rhea" id="RHEA:19949"/>
        <dbReference type="ChEBI" id="CHEBI:17836"/>
        <dbReference type="ChEBI" id="CHEBI:17839"/>
        <dbReference type="ChEBI" id="CHEBI:33019"/>
        <dbReference type="ChEBI" id="CHEBI:72950"/>
        <dbReference type="EC" id="2.5.1.15"/>
    </reaction>
</comment>
<evidence type="ECO:0000313" key="11">
    <source>
        <dbReference type="Proteomes" id="UP000290932"/>
    </source>
</evidence>
<dbReference type="AlphaFoldDB" id="A0A498H2S5"/>
<name>A0A498H2S5_9EURY</name>
<comment type="caution">
    <text evidence="10">The sequence shown here is derived from an EMBL/GenBank/DDBJ whole genome shotgun (WGS) entry which is preliminary data.</text>
</comment>
<evidence type="ECO:0000256" key="4">
    <source>
        <dbReference type="ARBA" id="ARBA00012458"/>
    </source>
</evidence>
<evidence type="ECO:0000259" key="9">
    <source>
        <dbReference type="PROSITE" id="PS50972"/>
    </source>
</evidence>
<comment type="cofactor">
    <cofactor evidence="2">
        <name>Mg(2+)</name>
        <dbReference type="ChEBI" id="CHEBI:18420"/>
    </cofactor>
</comment>
<dbReference type="PROSITE" id="PS50972">
    <property type="entry name" value="PTERIN_BINDING"/>
    <property type="match status" value="1"/>
</dbReference>
<dbReference type="InterPro" id="IPR000489">
    <property type="entry name" value="Pterin-binding_dom"/>
</dbReference>
<dbReference type="PANTHER" id="PTHR20941">
    <property type="entry name" value="FOLATE SYNTHESIS PROTEINS"/>
    <property type="match status" value="1"/>
</dbReference>
<dbReference type="NCBIfam" id="TIGR01496">
    <property type="entry name" value="DHPS"/>
    <property type="match status" value="1"/>
</dbReference>
<evidence type="ECO:0000313" key="10">
    <source>
        <dbReference type="EMBL" id="RXE57391.1"/>
    </source>
</evidence>
<organism evidence="10 11">
    <name type="scientific">Methanoculleus taiwanensis</name>
    <dbReference type="NCBI Taxonomy" id="1550565"/>
    <lineage>
        <taxon>Archaea</taxon>
        <taxon>Methanobacteriati</taxon>
        <taxon>Methanobacteriota</taxon>
        <taxon>Stenosarchaea group</taxon>
        <taxon>Methanomicrobia</taxon>
        <taxon>Methanomicrobiales</taxon>
        <taxon>Methanomicrobiaceae</taxon>
        <taxon>Methanoculleus</taxon>
    </lineage>
</organism>
<proteinExistence type="predicted"/>
<accession>A0A498H2S5</accession>
<dbReference type="Proteomes" id="UP000290932">
    <property type="component" value="Unassembled WGS sequence"/>
</dbReference>
<dbReference type="GO" id="GO:0046654">
    <property type="term" value="P:tetrahydrofolate biosynthetic process"/>
    <property type="evidence" value="ECO:0007669"/>
    <property type="project" value="TreeGrafter"/>
</dbReference>
<dbReference type="GO" id="GO:0046656">
    <property type="term" value="P:folic acid biosynthetic process"/>
    <property type="evidence" value="ECO:0007669"/>
    <property type="project" value="UniProtKB-KW"/>
</dbReference>
<dbReference type="InterPro" id="IPR045031">
    <property type="entry name" value="DHP_synth-like"/>
</dbReference>
<dbReference type="PANTHER" id="PTHR20941:SF1">
    <property type="entry name" value="FOLIC ACID SYNTHESIS PROTEIN FOL1"/>
    <property type="match status" value="1"/>
</dbReference>
<keyword evidence="7" id="KW-0460">Magnesium</keyword>
<keyword evidence="6" id="KW-0479">Metal-binding</keyword>
<evidence type="ECO:0000256" key="3">
    <source>
        <dbReference type="ARBA" id="ARBA00004763"/>
    </source>
</evidence>